<proteinExistence type="predicted"/>
<dbReference type="AlphaFoldDB" id="A0A9X2YZY6"/>
<keyword evidence="5" id="KW-1185">Reference proteome</keyword>
<dbReference type="InterPro" id="IPR001932">
    <property type="entry name" value="PPM-type_phosphatase-like_dom"/>
</dbReference>
<protein>
    <submittedName>
        <fullName evidence="4">Serine/threonine-protein phosphatase</fullName>
    </submittedName>
</protein>
<evidence type="ECO:0000313" key="5">
    <source>
        <dbReference type="Proteomes" id="UP001141629"/>
    </source>
</evidence>
<dbReference type="EMBL" id="JACKVK010000005">
    <property type="protein sequence ID" value="MCV7420474.1"/>
    <property type="molecule type" value="Genomic_DNA"/>
</dbReference>
<organism evidence="4 5">
    <name type="scientific">Mycobacterium yunnanensis</name>
    <dbReference type="NCBI Taxonomy" id="368477"/>
    <lineage>
        <taxon>Bacteria</taxon>
        <taxon>Bacillati</taxon>
        <taxon>Actinomycetota</taxon>
        <taxon>Actinomycetes</taxon>
        <taxon>Mycobacteriales</taxon>
        <taxon>Mycobacteriaceae</taxon>
        <taxon>Mycobacterium</taxon>
    </lineage>
</organism>
<feature type="coiled-coil region" evidence="2">
    <location>
        <begin position="175"/>
        <end position="223"/>
    </location>
</feature>
<dbReference type="Pfam" id="PF07228">
    <property type="entry name" value="SpoIIE"/>
    <property type="match status" value="1"/>
</dbReference>
<evidence type="ECO:0000259" key="3">
    <source>
        <dbReference type="SMART" id="SM00331"/>
    </source>
</evidence>
<reference evidence="4" key="1">
    <citation type="submission" date="2020-07" db="EMBL/GenBank/DDBJ databases">
        <authorList>
            <person name="Pettersson B.M.F."/>
            <person name="Behra P.R.K."/>
            <person name="Ramesh M."/>
            <person name="Das S."/>
            <person name="Dasgupta S."/>
            <person name="Kirsebom L.A."/>
        </authorList>
    </citation>
    <scope>NUCLEOTIDE SEQUENCE</scope>
    <source>
        <strain evidence="4">DSM 44838</strain>
    </source>
</reference>
<comment type="caution">
    <text evidence="4">The sequence shown here is derived from an EMBL/GenBank/DDBJ whole genome shotgun (WGS) entry which is preliminary data.</text>
</comment>
<dbReference type="InterPro" id="IPR003018">
    <property type="entry name" value="GAF"/>
</dbReference>
<dbReference type="Gene3D" id="3.30.450.40">
    <property type="match status" value="1"/>
</dbReference>
<dbReference type="Gene3D" id="3.60.40.10">
    <property type="entry name" value="PPM-type phosphatase domain"/>
    <property type="match status" value="1"/>
</dbReference>
<dbReference type="SUPFAM" id="SSF81606">
    <property type="entry name" value="PP2C-like"/>
    <property type="match status" value="1"/>
</dbReference>
<reference evidence="4" key="2">
    <citation type="journal article" date="2022" name="BMC Genomics">
        <title>Comparative genome analysis of mycobacteria focusing on tRNA and non-coding RNA.</title>
        <authorList>
            <person name="Behra P.R.K."/>
            <person name="Pettersson B.M.F."/>
            <person name="Ramesh M."/>
            <person name="Das S."/>
            <person name="Dasgupta S."/>
            <person name="Kirsebom L.A."/>
        </authorList>
    </citation>
    <scope>NUCLEOTIDE SEQUENCE</scope>
    <source>
        <strain evidence="4">DSM 44838</strain>
    </source>
</reference>
<feature type="domain" description="PPM-type phosphatase" evidence="3">
    <location>
        <begin position="246"/>
        <end position="464"/>
    </location>
</feature>
<keyword evidence="1" id="KW-0378">Hydrolase</keyword>
<evidence type="ECO:0000256" key="1">
    <source>
        <dbReference type="ARBA" id="ARBA00022801"/>
    </source>
</evidence>
<accession>A0A9X2YZY6</accession>
<sequence>MTDADDSRVFTRIAALAAGIHGTSMATVSLVDDRRNWFLGVYGLSAAGDVPRDQGLCGPVVDGEIPREYSAVVDDPRVQANPFVRKHDIRFYACAPIQDARGNVLGTVAIMDTTARTTGAGQFDRLDEVAAVVMEQLQLRRVRREALRAERRRGDAAEYARQDARRDFDGAVTARDEARRDRDDARSDRREAELGRLDAWGDRDRALRDRDDAERDRDFAEHDRDEVAQYASVLQRTLLPPMLPHIDGMAVSAHYHPASTRQVGGDFYDVFALADDRWAFFIGDVEGHGVEAAVVTSLIRYTLRAAALHHRDLAAALAELNEVMLREVHGRRLCTVLLGSVQRDGDGGFLVTVATGGHLPALLLDPGEMAAYPVRPSSGMVVGAFAEAEFQTCSVRLRPGQTLVLYTDGIVEARRGADAFDETSLAAFLAERANVGVSSLIADVRTLVPKLNPSDDVALLALGALD</sequence>
<keyword evidence="2" id="KW-0175">Coiled coil</keyword>
<gene>
    <name evidence="4" type="ORF">H7K45_07975</name>
</gene>
<dbReference type="GO" id="GO:0016791">
    <property type="term" value="F:phosphatase activity"/>
    <property type="evidence" value="ECO:0007669"/>
    <property type="project" value="TreeGrafter"/>
</dbReference>
<evidence type="ECO:0000256" key="2">
    <source>
        <dbReference type="SAM" id="Coils"/>
    </source>
</evidence>
<dbReference type="SMART" id="SM00331">
    <property type="entry name" value="PP2C_SIG"/>
    <property type="match status" value="1"/>
</dbReference>
<dbReference type="PANTHER" id="PTHR43156:SF2">
    <property type="entry name" value="STAGE II SPORULATION PROTEIN E"/>
    <property type="match status" value="1"/>
</dbReference>
<dbReference type="InterPro" id="IPR052016">
    <property type="entry name" value="Bact_Sigma-Reg"/>
</dbReference>
<dbReference type="Proteomes" id="UP001141629">
    <property type="component" value="Unassembled WGS sequence"/>
</dbReference>
<dbReference type="InterPro" id="IPR036457">
    <property type="entry name" value="PPM-type-like_dom_sf"/>
</dbReference>
<name>A0A9X2YZY6_9MYCO</name>
<dbReference type="PANTHER" id="PTHR43156">
    <property type="entry name" value="STAGE II SPORULATION PROTEIN E-RELATED"/>
    <property type="match status" value="1"/>
</dbReference>
<dbReference type="InterPro" id="IPR029016">
    <property type="entry name" value="GAF-like_dom_sf"/>
</dbReference>
<evidence type="ECO:0000313" key="4">
    <source>
        <dbReference type="EMBL" id="MCV7420474.1"/>
    </source>
</evidence>
<dbReference type="Pfam" id="PF01590">
    <property type="entry name" value="GAF"/>
    <property type="match status" value="1"/>
</dbReference>
<dbReference type="SUPFAM" id="SSF55781">
    <property type="entry name" value="GAF domain-like"/>
    <property type="match status" value="1"/>
</dbReference>